<feature type="compositionally biased region" description="Polar residues" evidence="1">
    <location>
        <begin position="197"/>
        <end position="208"/>
    </location>
</feature>
<dbReference type="InterPro" id="IPR004092">
    <property type="entry name" value="Mbt"/>
</dbReference>
<evidence type="ECO:0000313" key="4">
    <source>
        <dbReference type="EMBL" id="CAE2275612.1"/>
    </source>
</evidence>
<name>A0A6U5XWL1_GUITH</name>
<feature type="region of interest" description="Disordered" evidence="1">
    <location>
        <begin position="808"/>
        <end position="842"/>
    </location>
</feature>
<dbReference type="Gene3D" id="2.30.30.140">
    <property type="match status" value="1"/>
</dbReference>
<gene>
    <name evidence="3" type="ORF">GTHE00462_LOCUS7914</name>
    <name evidence="4" type="ORF">GTHE00462_LOCUS7925</name>
</gene>
<feature type="region of interest" description="Disordered" evidence="1">
    <location>
        <begin position="197"/>
        <end position="224"/>
    </location>
</feature>
<dbReference type="GO" id="GO:0006355">
    <property type="term" value="P:regulation of DNA-templated transcription"/>
    <property type="evidence" value="ECO:0007669"/>
    <property type="project" value="InterPro"/>
</dbReference>
<dbReference type="GO" id="GO:0005634">
    <property type="term" value="C:nucleus"/>
    <property type="evidence" value="ECO:0007669"/>
    <property type="project" value="InterPro"/>
</dbReference>
<feature type="region of interest" description="Disordered" evidence="1">
    <location>
        <begin position="726"/>
        <end position="752"/>
    </location>
</feature>
<feature type="compositionally biased region" description="Basic and acidic residues" evidence="1">
    <location>
        <begin position="812"/>
        <end position="836"/>
    </location>
</feature>
<evidence type="ECO:0000256" key="1">
    <source>
        <dbReference type="SAM" id="MobiDB-lite"/>
    </source>
</evidence>
<keyword evidence="2" id="KW-0732">Signal</keyword>
<evidence type="ECO:0000256" key="2">
    <source>
        <dbReference type="SAM" id="SignalP"/>
    </source>
</evidence>
<accession>A0A6U5XWL1</accession>
<organism evidence="3">
    <name type="scientific">Guillardia theta</name>
    <name type="common">Cryptophyte</name>
    <name type="synonym">Cryptomonas phi</name>
    <dbReference type="NCBI Taxonomy" id="55529"/>
    <lineage>
        <taxon>Eukaryota</taxon>
        <taxon>Cryptophyceae</taxon>
        <taxon>Pyrenomonadales</taxon>
        <taxon>Geminigeraceae</taxon>
        <taxon>Guillardia</taxon>
    </lineage>
</organism>
<dbReference type="SUPFAM" id="SSF63748">
    <property type="entry name" value="Tudor/PWWP/MBT"/>
    <property type="match status" value="1"/>
</dbReference>
<dbReference type="EMBL" id="HBKN01010048">
    <property type="protein sequence ID" value="CAE2275587.1"/>
    <property type="molecule type" value="Transcribed_RNA"/>
</dbReference>
<feature type="compositionally biased region" description="Basic and acidic residues" evidence="1">
    <location>
        <begin position="209"/>
        <end position="221"/>
    </location>
</feature>
<dbReference type="CDD" id="cd20104">
    <property type="entry name" value="MBT_PHF20L1-like"/>
    <property type="match status" value="1"/>
</dbReference>
<evidence type="ECO:0000313" key="3">
    <source>
        <dbReference type="EMBL" id="CAE2275587.1"/>
    </source>
</evidence>
<feature type="chain" id="PRO_5036394004" description="START domain-containing protein" evidence="2">
    <location>
        <begin position="24"/>
        <end position="842"/>
    </location>
</feature>
<dbReference type="AlphaFoldDB" id="A0A6U5XWL1"/>
<dbReference type="Pfam" id="PF02820">
    <property type="entry name" value="MBT"/>
    <property type="match status" value="1"/>
</dbReference>
<protein>
    <recommendedName>
        <fullName evidence="5">START domain-containing protein</fullName>
    </recommendedName>
</protein>
<proteinExistence type="predicted"/>
<evidence type="ECO:0008006" key="5">
    <source>
        <dbReference type="Google" id="ProtNLM"/>
    </source>
</evidence>
<feature type="signal peptide" evidence="2">
    <location>
        <begin position="1"/>
        <end position="23"/>
    </location>
</feature>
<reference evidence="3" key="1">
    <citation type="submission" date="2021-01" db="EMBL/GenBank/DDBJ databases">
        <authorList>
            <person name="Corre E."/>
            <person name="Pelletier E."/>
            <person name="Niang G."/>
            <person name="Scheremetjew M."/>
            <person name="Finn R."/>
            <person name="Kale V."/>
            <person name="Holt S."/>
            <person name="Cochrane G."/>
            <person name="Meng A."/>
            <person name="Brown T."/>
            <person name="Cohen L."/>
        </authorList>
    </citation>
    <scope>NUCLEOTIDE SEQUENCE</scope>
    <source>
        <strain evidence="3">CCMP 2712</strain>
    </source>
</reference>
<sequence length="842" mass="94458">MISHRCLLGCFLFCVVCLRTTRQEQIPSLTAKTLPHERKTSALVHLMNKKSSFARTRNDWNMKNGEDVNREIERYSKIAASGFNAYEEDRKHEKHRITDRHKLQEVDAKKAASSLLSQYRKIASAGISVQGSQIQTSRPGKLTSIEVLSPTGHWRPVTVNQFERGRVLVHYKGFDHSYDEWINAMSPRIRLQSLGSEQAHSDLSNVNGRSDRHGPSREQGKTRVRGRMVETQLDRMSHVETKSTMRTNETNPAVDPEFVKIYKDLRLAARDAKSHGLTDIENQIELEEAKLIKLSELPGKLPTSVMAQLTKAVNVLQQRLRHRVQALREGSISRTNHPTAPKITHQVVLSKTDAKANALKRMVMRFSKGAIALASKSRSKIPMHKQLASRIDKSVLSRENAVGYTPKISEEFSSCLIPSIPATMSPSFANRKVLSFALMSKYVPSDSPKMHLKVTGTALDGTAGDDYGEIILGLDRRADGAAWYYDSQIIVSSSPWSMVGFLEDEPDMLVSDCHDRFLSVINMKPYTYQTQQHGMKTVASIVLDHGADPLFVTRHKTFNVDDVQRPDSSYFVWSHQNQPLAILQQSGSDDGSKWVIQILQGSPLDFRVIGLLAAQIEAEKFFLHSTSFFELGSAFVIALNVLLVCCCMPSLFRWCKGTQSASADKQSVMHGSLMEASEHRMQHLSIPGLRGDSFQEYQQDSSKVISGNVHADSKALSTSSLLRNHAAGPGKGDCSVEPDGYLPPPSMPIQDPNRDVVEQVKQALQGTWRESERSSQRGWSVSSFRDQSRGYADFREESVTIGVLENMPSRSSWRDDDKEIAQKPKNLREWAKKYDPIQRPGS</sequence>
<dbReference type="EMBL" id="HBKN01010059">
    <property type="protein sequence ID" value="CAE2275612.1"/>
    <property type="molecule type" value="Transcribed_RNA"/>
</dbReference>